<evidence type="ECO:0000313" key="2">
    <source>
        <dbReference type="EMBL" id="ARJ07528.1"/>
    </source>
</evidence>
<gene>
    <name evidence="2" type="ORF">B5808_19190</name>
</gene>
<protein>
    <submittedName>
        <fullName evidence="2">Uncharacterized protein</fullName>
    </submittedName>
</protein>
<keyword evidence="1" id="KW-1133">Transmembrane helix</keyword>
<reference evidence="2 3" key="1">
    <citation type="submission" date="2017-04" db="EMBL/GenBank/DDBJ databases">
        <authorList>
            <person name="Afonso C.L."/>
            <person name="Miller P.J."/>
            <person name="Scott M.A."/>
            <person name="Spackman E."/>
            <person name="Goraichik I."/>
            <person name="Dimitrov K.M."/>
            <person name="Suarez D.L."/>
            <person name="Swayne D.E."/>
        </authorList>
    </citation>
    <scope>NUCLEOTIDE SEQUENCE [LARGE SCALE GENOMIC DNA]</scope>
    <source>
        <strain evidence="3">XA(T)</strain>
        <plasmid evidence="3">Plasmid unnamed1</plasmid>
    </source>
</reference>
<dbReference type="NCBIfam" id="NF038065">
    <property type="entry name" value="Pr6Pr"/>
    <property type="match status" value="1"/>
</dbReference>
<dbReference type="EMBL" id="CP020716">
    <property type="protein sequence ID" value="ARJ07528.1"/>
    <property type="molecule type" value="Genomic_DNA"/>
</dbReference>
<keyword evidence="1" id="KW-0472">Membrane</keyword>
<feature type="transmembrane region" description="Helical" evidence="1">
    <location>
        <begin position="34"/>
        <end position="59"/>
    </location>
</feature>
<geneLocation type="plasmid" evidence="2">
    <name>unnamed1</name>
</geneLocation>
<accession>A0A1X9LT75</accession>
<keyword evidence="1" id="KW-0812">Transmembrane</keyword>
<evidence type="ECO:0000256" key="1">
    <source>
        <dbReference type="SAM" id="Phobius"/>
    </source>
</evidence>
<organism evidence="2 3">
    <name type="scientific">Cnuibacter physcomitrellae</name>
    <dbReference type="NCBI Taxonomy" id="1619308"/>
    <lineage>
        <taxon>Bacteria</taxon>
        <taxon>Bacillati</taxon>
        <taxon>Actinomycetota</taxon>
        <taxon>Actinomycetes</taxon>
        <taxon>Micrococcales</taxon>
        <taxon>Microbacteriaceae</taxon>
        <taxon>Cnuibacter</taxon>
    </lineage>
</organism>
<name>A0A1X9LT75_9MICO</name>
<dbReference type="Proteomes" id="UP000192775">
    <property type="component" value="Plasmid unnamed1"/>
</dbReference>
<feature type="transmembrane region" description="Helical" evidence="1">
    <location>
        <begin position="173"/>
        <end position="191"/>
    </location>
</feature>
<proteinExistence type="predicted"/>
<sequence length="221" mass="23224">MLLRATAVTVAAISLVSRADCAFVYGTCSIRNLLGYFTIDSAILFCLVTAASLIWVLVGAREPVWLLGARVIVGSYVILSGGVFAMLMSAAGYTGAEFLVPMSSRVLHFILPGFVLLDLLTAETSTRLPRALPLISWVFPLGWEVVTLIRGNATDWYPYFFVSPEAAGGPAAIAAYSAGLALLIAGVVVAVERLRAAAVRTVAGSRRSCRTGAGAQGRAAP</sequence>
<dbReference type="AlphaFoldDB" id="A0A1X9LT75"/>
<feature type="transmembrane region" description="Helical" evidence="1">
    <location>
        <begin position="71"/>
        <end position="93"/>
    </location>
</feature>
<dbReference type="InterPro" id="IPR049713">
    <property type="entry name" value="Pr6Pr-like"/>
</dbReference>
<feature type="transmembrane region" description="Helical" evidence="1">
    <location>
        <begin position="134"/>
        <end position="153"/>
    </location>
</feature>
<keyword evidence="2" id="KW-0614">Plasmid</keyword>
<keyword evidence="3" id="KW-1185">Reference proteome</keyword>
<evidence type="ECO:0000313" key="3">
    <source>
        <dbReference type="Proteomes" id="UP000192775"/>
    </source>
</evidence>
<feature type="transmembrane region" description="Helical" evidence="1">
    <location>
        <begin position="105"/>
        <end position="122"/>
    </location>
</feature>
<dbReference type="KEGG" id="cphy:B5808_19190"/>